<protein>
    <submittedName>
        <fullName evidence="2">Uncharacterized protein</fullName>
    </submittedName>
</protein>
<dbReference type="AlphaFoldDB" id="A0AAD9EGX2"/>
<proteinExistence type="predicted"/>
<keyword evidence="3" id="KW-1185">Reference proteome</keyword>
<evidence type="ECO:0000256" key="1">
    <source>
        <dbReference type="SAM" id="MobiDB-lite"/>
    </source>
</evidence>
<dbReference type="EMBL" id="JAQOWY010000214">
    <property type="protein sequence ID" value="KAK1847067.1"/>
    <property type="molecule type" value="Genomic_DNA"/>
</dbReference>
<sequence length="73" mass="8248">MRSQMRSRGSILFVFSARTWSLTTVPRLSRPVSLPLPRVPSLYLMDTYMVGHDQSWKAPRGPSLRLSSASGLR</sequence>
<comment type="caution">
    <text evidence="2">The sequence shown here is derived from an EMBL/GenBank/DDBJ whole genome shotgun (WGS) entry which is preliminary data.</text>
</comment>
<name>A0AAD9EGX2_9PEZI</name>
<dbReference type="Proteomes" id="UP001243330">
    <property type="component" value="Unassembled WGS sequence"/>
</dbReference>
<gene>
    <name evidence="2" type="ORF">CCHR01_10290</name>
</gene>
<evidence type="ECO:0000313" key="3">
    <source>
        <dbReference type="Proteomes" id="UP001243330"/>
    </source>
</evidence>
<accession>A0AAD9EGX2</accession>
<organism evidence="2 3">
    <name type="scientific">Colletotrichum chrysophilum</name>
    <dbReference type="NCBI Taxonomy" id="1836956"/>
    <lineage>
        <taxon>Eukaryota</taxon>
        <taxon>Fungi</taxon>
        <taxon>Dikarya</taxon>
        <taxon>Ascomycota</taxon>
        <taxon>Pezizomycotina</taxon>
        <taxon>Sordariomycetes</taxon>
        <taxon>Hypocreomycetidae</taxon>
        <taxon>Glomerellales</taxon>
        <taxon>Glomerellaceae</taxon>
        <taxon>Colletotrichum</taxon>
        <taxon>Colletotrichum gloeosporioides species complex</taxon>
    </lineage>
</organism>
<feature type="region of interest" description="Disordered" evidence="1">
    <location>
        <begin position="53"/>
        <end position="73"/>
    </location>
</feature>
<reference evidence="2" key="1">
    <citation type="submission" date="2023-01" db="EMBL/GenBank/DDBJ databases">
        <title>Colletotrichum chrysophilum M932 genome sequence.</title>
        <authorList>
            <person name="Baroncelli R."/>
        </authorList>
    </citation>
    <scope>NUCLEOTIDE SEQUENCE</scope>
    <source>
        <strain evidence="2">M932</strain>
    </source>
</reference>
<evidence type="ECO:0000313" key="2">
    <source>
        <dbReference type="EMBL" id="KAK1847067.1"/>
    </source>
</evidence>